<comment type="caution">
    <text evidence="10">The sequence shown here is derived from an EMBL/GenBank/DDBJ whole genome shotgun (WGS) entry which is preliminary data.</text>
</comment>
<keyword evidence="5 8" id="KW-0067">ATP-binding</keyword>
<reference evidence="10 11" key="1">
    <citation type="submission" date="2007-03" db="EMBL/GenBank/DDBJ databases">
        <authorList>
            <person name="Stal L."/>
            <person name="Ferriera S."/>
            <person name="Johnson J."/>
            <person name="Kravitz S."/>
            <person name="Beeson K."/>
            <person name="Sutton G."/>
            <person name="Rogers Y.-H."/>
            <person name="Friedman R."/>
            <person name="Frazier M."/>
            <person name="Venter J.C."/>
        </authorList>
    </citation>
    <scope>NUCLEOTIDE SEQUENCE [LARGE SCALE GENOMIC DNA]</scope>
    <source>
        <strain evidence="10 11">CCY0110</strain>
    </source>
</reference>
<dbReference type="Proteomes" id="UP000003781">
    <property type="component" value="Unassembled WGS sequence"/>
</dbReference>
<comment type="subunit">
    <text evidence="8">DNA polymerase III contains a core (composed of alpha, epsilon and theta chains) that associates with a tau subunit. This core dimerizes to form the POLIII' complex. PolIII' associates with the gamma complex (composed of gamma, delta, delta', psi and chi chains) and with the beta chain to form the complete DNA polymerase III complex.</text>
</comment>
<dbReference type="GO" id="GO:0005524">
    <property type="term" value="F:ATP binding"/>
    <property type="evidence" value="ECO:0007669"/>
    <property type="project" value="UniProtKB-KW"/>
</dbReference>
<dbReference type="OrthoDB" id="9810148at2"/>
<dbReference type="InterPro" id="IPR050238">
    <property type="entry name" value="DNA_Rep/Repair_Clamp_Loader"/>
</dbReference>
<dbReference type="SUPFAM" id="SSF52540">
    <property type="entry name" value="P-loop containing nucleoside triphosphate hydrolases"/>
    <property type="match status" value="1"/>
</dbReference>
<dbReference type="Pfam" id="PF22608">
    <property type="entry name" value="DNAX_ATPase_lid"/>
    <property type="match status" value="1"/>
</dbReference>
<dbReference type="EMBL" id="AAXW01000052">
    <property type="protein sequence ID" value="EAZ89156.1"/>
    <property type="molecule type" value="Genomic_DNA"/>
</dbReference>
<comment type="catalytic activity">
    <reaction evidence="7 8">
        <text>DNA(n) + a 2'-deoxyribonucleoside 5'-triphosphate = DNA(n+1) + diphosphate</text>
        <dbReference type="Rhea" id="RHEA:22508"/>
        <dbReference type="Rhea" id="RHEA-COMP:17339"/>
        <dbReference type="Rhea" id="RHEA-COMP:17340"/>
        <dbReference type="ChEBI" id="CHEBI:33019"/>
        <dbReference type="ChEBI" id="CHEBI:61560"/>
        <dbReference type="ChEBI" id="CHEBI:173112"/>
        <dbReference type="EC" id="2.7.7.7"/>
    </reaction>
</comment>
<dbReference type="InterPro" id="IPR008921">
    <property type="entry name" value="DNA_pol3_clamp-load_cplx_C"/>
</dbReference>
<dbReference type="InterPro" id="IPR003593">
    <property type="entry name" value="AAA+_ATPase"/>
</dbReference>
<evidence type="ECO:0000256" key="7">
    <source>
        <dbReference type="ARBA" id="ARBA00049244"/>
    </source>
</evidence>
<dbReference type="AlphaFoldDB" id="A3IWH2"/>
<dbReference type="PANTHER" id="PTHR11669:SF0">
    <property type="entry name" value="PROTEIN STICHEL-LIKE 2"/>
    <property type="match status" value="1"/>
</dbReference>
<proteinExistence type="inferred from homology"/>
<dbReference type="EC" id="2.7.7.7" evidence="8"/>
<dbReference type="Gene3D" id="3.40.50.300">
    <property type="entry name" value="P-loop containing nucleotide triphosphate hydrolases"/>
    <property type="match status" value="1"/>
</dbReference>
<protein>
    <recommendedName>
        <fullName evidence="8">DNA polymerase III subunit gamma/tau</fullName>
        <ecNumber evidence="8">2.7.7.7</ecNumber>
    </recommendedName>
</protein>
<dbReference type="Gene3D" id="1.20.272.10">
    <property type="match status" value="1"/>
</dbReference>
<dbReference type="Pfam" id="PF13177">
    <property type="entry name" value="DNA_pol3_delta2"/>
    <property type="match status" value="1"/>
</dbReference>
<dbReference type="Gene3D" id="1.10.8.60">
    <property type="match status" value="1"/>
</dbReference>
<keyword evidence="2" id="KW-0479">Metal-binding</keyword>
<dbReference type="SUPFAM" id="SSF48019">
    <property type="entry name" value="post-AAA+ oligomerization domain-like"/>
    <property type="match status" value="1"/>
</dbReference>
<dbReference type="GO" id="GO:0003887">
    <property type="term" value="F:DNA-directed DNA polymerase activity"/>
    <property type="evidence" value="ECO:0007669"/>
    <property type="project" value="UniProtKB-KW"/>
</dbReference>
<dbReference type="PANTHER" id="PTHR11669">
    <property type="entry name" value="REPLICATION FACTOR C / DNA POLYMERASE III GAMMA-TAU SUBUNIT"/>
    <property type="match status" value="1"/>
</dbReference>
<keyword evidence="6 8" id="KW-0239">DNA-directed DNA polymerase</keyword>
<sequence>MPNVKTKQAFQPWHLKYRPQSINDLTGQDSVQKVLTRLIAEDSVPQALLLSGPKGTGKTSTARIIAMSLNCEKGVTTTPCGECKNCQAIQNGNSLDVVELDAASHNGVDDIRKLVADASYAPFSARTRVFIIDEAHQLSNSAQNAFLKTLEEPNNHTKFLLATTEPHKMLETVRSRCLPLRFRPISQSEVAKRLEEIAKNEGFSIDDSCLQAIARSSKGGMRDSIQLLFEVFCHKEGDEPLKVDKVYEVTKALNPTQVEFLLSAVAKGDSYNLVRCCQKIEESALDINKVFDSLLTAWTDVMAVVLGANPKQIAKTSILGTENLEALSQKLDLTTLTVGLEKLDQAERRIATSSNSSRWLLATLLSLVSAGGE</sequence>
<evidence type="ECO:0000256" key="5">
    <source>
        <dbReference type="ARBA" id="ARBA00022840"/>
    </source>
</evidence>
<dbReference type="InterPro" id="IPR012763">
    <property type="entry name" value="DNA_pol_III_sug/sutau_N"/>
</dbReference>
<dbReference type="InterPro" id="IPR027417">
    <property type="entry name" value="P-loop_NTPase"/>
</dbReference>
<dbReference type="eggNOG" id="COG2812">
    <property type="taxonomic scope" value="Bacteria"/>
</dbReference>
<name>A3IWH2_9CHRO</name>
<feature type="domain" description="AAA+ ATPase" evidence="9">
    <location>
        <begin position="44"/>
        <end position="186"/>
    </location>
</feature>
<evidence type="ECO:0000256" key="1">
    <source>
        <dbReference type="ARBA" id="ARBA00006360"/>
    </source>
</evidence>
<dbReference type="RefSeq" id="WP_008277729.1">
    <property type="nucleotide sequence ID" value="NZ_AAXW01000052.1"/>
</dbReference>
<keyword evidence="8" id="KW-0235">DNA replication</keyword>
<evidence type="ECO:0000259" key="9">
    <source>
        <dbReference type="SMART" id="SM00382"/>
    </source>
</evidence>
<keyword evidence="11" id="KW-1185">Reference proteome</keyword>
<dbReference type="GO" id="GO:0046872">
    <property type="term" value="F:metal ion binding"/>
    <property type="evidence" value="ECO:0007669"/>
    <property type="project" value="UniProtKB-KW"/>
</dbReference>
<evidence type="ECO:0000256" key="6">
    <source>
        <dbReference type="ARBA" id="ARBA00022932"/>
    </source>
</evidence>
<dbReference type="GO" id="GO:0009360">
    <property type="term" value="C:DNA polymerase III complex"/>
    <property type="evidence" value="ECO:0007669"/>
    <property type="project" value="InterPro"/>
</dbReference>
<dbReference type="InterPro" id="IPR045085">
    <property type="entry name" value="HLD_clamp_pol_III_gamma_tau"/>
</dbReference>
<evidence type="ECO:0000313" key="11">
    <source>
        <dbReference type="Proteomes" id="UP000003781"/>
    </source>
</evidence>
<evidence type="ECO:0000256" key="2">
    <source>
        <dbReference type="ARBA" id="ARBA00022723"/>
    </source>
</evidence>
<evidence type="ECO:0000256" key="3">
    <source>
        <dbReference type="ARBA" id="ARBA00022741"/>
    </source>
</evidence>
<evidence type="ECO:0000256" key="8">
    <source>
        <dbReference type="RuleBase" id="RU364063"/>
    </source>
</evidence>
<evidence type="ECO:0000256" key="4">
    <source>
        <dbReference type="ARBA" id="ARBA00022833"/>
    </source>
</evidence>
<gene>
    <name evidence="8" type="primary">dnaX</name>
    <name evidence="10" type="ORF">CY0110_31680</name>
</gene>
<keyword evidence="8" id="KW-0808">Transferase</keyword>
<comment type="similarity">
    <text evidence="1 8">Belongs to the DnaX/STICHEL family.</text>
</comment>
<keyword evidence="4" id="KW-0862">Zinc</keyword>
<dbReference type="CDD" id="cd00009">
    <property type="entry name" value="AAA"/>
    <property type="match status" value="1"/>
</dbReference>
<evidence type="ECO:0000313" key="10">
    <source>
        <dbReference type="EMBL" id="EAZ89156.1"/>
    </source>
</evidence>
<dbReference type="GO" id="GO:0006261">
    <property type="term" value="P:DNA-templated DNA replication"/>
    <property type="evidence" value="ECO:0007669"/>
    <property type="project" value="TreeGrafter"/>
</dbReference>
<organism evidence="10 11">
    <name type="scientific">Crocosphaera chwakensis CCY0110</name>
    <dbReference type="NCBI Taxonomy" id="391612"/>
    <lineage>
        <taxon>Bacteria</taxon>
        <taxon>Bacillati</taxon>
        <taxon>Cyanobacteriota</taxon>
        <taxon>Cyanophyceae</taxon>
        <taxon>Oscillatoriophycideae</taxon>
        <taxon>Chroococcales</taxon>
        <taxon>Aphanothecaceae</taxon>
        <taxon>Crocosphaera</taxon>
        <taxon>Crocosphaera chwakensis</taxon>
    </lineage>
</organism>
<keyword evidence="3 8" id="KW-0547">Nucleotide-binding</keyword>
<dbReference type="SMART" id="SM00382">
    <property type="entry name" value="AAA"/>
    <property type="match status" value="1"/>
</dbReference>
<accession>A3IWH2</accession>
<comment type="function">
    <text evidence="8">DNA polymerase III is a complex, multichain enzyme responsible for most of the replicative synthesis in bacteria. This DNA polymerase also exhibits 3' to 5' exonuclease activity.</text>
</comment>
<keyword evidence="8" id="KW-0548">Nucleotidyltransferase</keyword>
<dbReference type="NCBIfam" id="TIGR02397">
    <property type="entry name" value="dnaX_nterm"/>
    <property type="match status" value="1"/>
</dbReference>
<dbReference type="GO" id="GO:0003677">
    <property type="term" value="F:DNA binding"/>
    <property type="evidence" value="ECO:0007669"/>
    <property type="project" value="InterPro"/>
</dbReference>